<dbReference type="Pfam" id="PF08443">
    <property type="entry name" value="RimK"/>
    <property type="match status" value="1"/>
</dbReference>
<proteinExistence type="predicted"/>
<accession>A0ABW6W5V4</accession>
<feature type="domain" description="ATP-grasp fold RimK-type" evidence="1">
    <location>
        <begin position="19"/>
        <end position="68"/>
    </location>
</feature>
<dbReference type="EMBL" id="JBIAZU010000001">
    <property type="protein sequence ID" value="MFF5288351.1"/>
    <property type="molecule type" value="Genomic_DNA"/>
</dbReference>
<evidence type="ECO:0000313" key="2">
    <source>
        <dbReference type="EMBL" id="MFF5288351.1"/>
    </source>
</evidence>
<dbReference type="SUPFAM" id="SSF56059">
    <property type="entry name" value="Glutathione synthetase ATP-binding domain-like"/>
    <property type="match status" value="1"/>
</dbReference>
<organism evidence="2 3">
    <name type="scientific">Paractinoplanes globisporus</name>
    <dbReference type="NCBI Taxonomy" id="113565"/>
    <lineage>
        <taxon>Bacteria</taxon>
        <taxon>Bacillati</taxon>
        <taxon>Actinomycetota</taxon>
        <taxon>Actinomycetes</taxon>
        <taxon>Micromonosporales</taxon>
        <taxon>Micromonosporaceae</taxon>
        <taxon>Paractinoplanes</taxon>
    </lineage>
</organism>
<reference evidence="2 3" key="1">
    <citation type="submission" date="2024-10" db="EMBL/GenBank/DDBJ databases">
        <title>The Natural Products Discovery Center: Release of the First 8490 Sequenced Strains for Exploring Actinobacteria Biosynthetic Diversity.</title>
        <authorList>
            <person name="Kalkreuter E."/>
            <person name="Kautsar S.A."/>
            <person name="Yang D."/>
            <person name="Bader C.D."/>
            <person name="Teijaro C.N."/>
            <person name="Fluegel L."/>
            <person name="Davis C.M."/>
            <person name="Simpson J.R."/>
            <person name="Lauterbach L."/>
            <person name="Steele A.D."/>
            <person name="Gui C."/>
            <person name="Meng S."/>
            <person name="Li G."/>
            <person name="Viehrig K."/>
            <person name="Ye F."/>
            <person name="Su P."/>
            <person name="Kiefer A.F."/>
            <person name="Nichols A."/>
            <person name="Cepeda A.J."/>
            <person name="Yan W."/>
            <person name="Fan B."/>
            <person name="Jiang Y."/>
            <person name="Adhikari A."/>
            <person name="Zheng C.-J."/>
            <person name="Schuster L."/>
            <person name="Cowan T.M."/>
            <person name="Smanski M.J."/>
            <person name="Chevrette M.G."/>
            <person name="De Carvalho L.P.S."/>
            <person name="Shen B."/>
        </authorList>
    </citation>
    <scope>NUCLEOTIDE SEQUENCE [LARGE SCALE GENOMIC DNA]</scope>
    <source>
        <strain evidence="2 3">NPDC000087</strain>
    </source>
</reference>
<sequence>MNNLDSGGRSLPAPLGPVAGIAVAAAKAVDGFLVGVDLVPDDRDGYAVLEVNSTPGLRGADQHARADVYTVAARAMARLLTAGDHSAIR</sequence>
<keyword evidence="3" id="KW-1185">Reference proteome</keyword>
<gene>
    <name evidence="2" type="ORF">ACFY35_02865</name>
</gene>
<dbReference type="Gene3D" id="3.30.470.20">
    <property type="entry name" value="ATP-grasp fold, B domain"/>
    <property type="match status" value="1"/>
</dbReference>
<evidence type="ECO:0000259" key="1">
    <source>
        <dbReference type="Pfam" id="PF08443"/>
    </source>
</evidence>
<dbReference type="Proteomes" id="UP001602245">
    <property type="component" value="Unassembled WGS sequence"/>
</dbReference>
<comment type="caution">
    <text evidence="2">The sequence shown here is derived from an EMBL/GenBank/DDBJ whole genome shotgun (WGS) entry which is preliminary data.</text>
</comment>
<dbReference type="InterPro" id="IPR013651">
    <property type="entry name" value="ATP-grasp_RimK-type"/>
</dbReference>
<protein>
    <recommendedName>
        <fullName evidence="1">ATP-grasp fold RimK-type domain-containing protein</fullName>
    </recommendedName>
</protein>
<dbReference type="RefSeq" id="WP_020511312.1">
    <property type="nucleotide sequence ID" value="NZ_JBIAZU010000001.1"/>
</dbReference>
<name>A0ABW6W5V4_9ACTN</name>
<evidence type="ECO:0000313" key="3">
    <source>
        <dbReference type="Proteomes" id="UP001602245"/>
    </source>
</evidence>